<dbReference type="PROSITE" id="PS51720">
    <property type="entry name" value="G_AIG1"/>
    <property type="match status" value="1"/>
</dbReference>
<dbReference type="GO" id="GO:0005525">
    <property type="term" value="F:GTP binding"/>
    <property type="evidence" value="ECO:0007669"/>
    <property type="project" value="UniProtKB-UniRule"/>
</dbReference>
<organism evidence="18 19">
    <name type="scientific">Dillenia turbinata</name>
    <dbReference type="NCBI Taxonomy" id="194707"/>
    <lineage>
        <taxon>Eukaryota</taxon>
        <taxon>Viridiplantae</taxon>
        <taxon>Streptophyta</taxon>
        <taxon>Embryophyta</taxon>
        <taxon>Tracheophyta</taxon>
        <taxon>Spermatophyta</taxon>
        <taxon>Magnoliopsida</taxon>
        <taxon>eudicotyledons</taxon>
        <taxon>Gunneridae</taxon>
        <taxon>Pentapetalae</taxon>
        <taxon>Dilleniales</taxon>
        <taxon>Dilleniaceae</taxon>
        <taxon>Dillenia</taxon>
    </lineage>
</organism>
<dbReference type="EMBL" id="JBAMMX010000022">
    <property type="protein sequence ID" value="KAK6918628.1"/>
    <property type="molecule type" value="Genomic_DNA"/>
</dbReference>
<evidence type="ECO:0000256" key="11">
    <source>
        <dbReference type="ARBA" id="ARBA00023136"/>
    </source>
</evidence>
<keyword evidence="16" id="KW-0479">Metal-binding</keyword>
<reference evidence="18 19" key="1">
    <citation type="submission" date="2023-12" db="EMBL/GenBank/DDBJ databases">
        <title>A high-quality genome assembly for Dillenia turbinata (Dilleniales).</title>
        <authorList>
            <person name="Chanderbali A."/>
        </authorList>
    </citation>
    <scope>NUCLEOTIDE SEQUENCE [LARGE SCALE GENOMIC DNA]</scope>
    <source>
        <strain evidence="18">LSX21</strain>
        <tissue evidence="18">Leaf</tissue>
    </source>
</reference>
<keyword evidence="10 14" id="KW-0342">GTP-binding</keyword>
<evidence type="ECO:0000256" key="2">
    <source>
        <dbReference type="ARBA" id="ARBA00022528"/>
    </source>
</evidence>
<dbReference type="PANTHER" id="PTHR10903">
    <property type="entry name" value="GTPASE, IMAP FAMILY MEMBER-RELATED"/>
    <property type="match status" value="1"/>
</dbReference>
<dbReference type="InterPro" id="IPR045058">
    <property type="entry name" value="GIMA/IAN/Toc"/>
</dbReference>
<dbReference type="GO" id="GO:0046872">
    <property type="term" value="F:metal ion binding"/>
    <property type="evidence" value="ECO:0007669"/>
    <property type="project" value="UniProtKB-KW"/>
</dbReference>
<evidence type="ECO:0000256" key="5">
    <source>
        <dbReference type="ARBA" id="ARBA00022741"/>
    </source>
</evidence>
<dbReference type="Proteomes" id="UP001370490">
    <property type="component" value="Unassembled WGS sequence"/>
</dbReference>
<feature type="binding site" evidence="15">
    <location>
        <position position="171"/>
    </location>
    <ligand>
        <name>GTP</name>
        <dbReference type="ChEBI" id="CHEBI:37565"/>
    </ligand>
</feature>
<dbReference type="PIRSF" id="PIRSF038134">
    <property type="entry name" value="Toc34"/>
    <property type="match status" value="1"/>
</dbReference>
<evidence type="ECO:0000313" key="18">
    <source>
        <dbReference type="EMBL" id="KAK6918628.1"/>
    </source>
</evidence>
<gene>
    <name evidence="18" type="ORF">RJ641_017050</name>
</gene>
<evidence type="ECO:0000259" key="17">
    <source>
        <dbReference type="PROSITE" id="PS51720"/>
    </source>
</evidence>
<keyword evidence="19" id="KW-1185">Reference proteome</keyword>
<evidence type="ECO:0000256" key="9">
    <source>
        <dbReference type="ARBA" id="ARBA00022989"/>
    </source>
</evidence>
<proteinExistence type="inferred from homology"/>
<keyword evidence="11 14" id="KW-0472">Membrane</keyword>
<evidence type="ECO:0000256" key="14">
    <source>
        <dbReference type="PIRNR" id="PIRNR038134"/>
    </source>
</evidence>
<feature type="binding site" evidence="15">
    <location>
        <begin position="57"/>
        <end position="62"/>
    </location>
    <ligand>
        <name>GTP</name>
        <dbReference type="ChEBI" id="CHEBI:37565"/>
    </ligand>
</feature>
<feature type="binding site" evidence="15">
    <location>
        <begin position="218"/>
        <end position="219"/>
    </location>
    <ligand>
        <name>GTP</name>
        <dbReference type="ChEBI" id="CHEBI:37565"/>
    </ligand>
</feature>
<comment type="function">
    <text evidence="14">GTPase involved in protein precursor import into chloroplasts. Seems to recognize chloroplast-destined precursor proteins and regulate their presentation to the translocation channel through GTP hydrolysis.</text>
</comment>
<keyword evidence="8 14" id="KW-0653">Protein transport</keyword>
<evidence type="ECO:0000256" key="1">
    <source>
        <dbReference type="ARBA" id="ARBA00022448"/>
    </source>
</evidence>
<dbReference type="Pfam" id="PF04548">
    <property type="entry name" value="AIG1"/>
    <property type="match status" value="1"/>
</dbReference>
<evidence type="ECO:0000256" key="10">
    <source>
        <dbReference type="ARBA" id="ARBA00023134"/>
    </source>
</evidence>
<dbReference type="InterPro" id="IPR006703">
    <property type="entry name" value="G_AIG1"/>
</dbReference>
<feature type="domain" description="AIG1-type G" evidence="17">
    <location>
        <begin position="45"/>
        <end position="268"/>
    </location>
</feature>
<dbReference type="PANTHER" id="PTHR10903:SF149">
    <property type="entry name" value="TRANSLOCASE OF CHLOROPLAST 33, CHLOROPLASTIC"/>
    <property type="match status" value="1"/>
</dbReference>
<evidence type="ECO:0000256" key="7">
    <source>
        <dbReference type="ARBA" id="ARBA00022805"/>
    </source>
</evidence>
<evidence type="ECO:0000256" key="4">
    <source>
        <dbReference type="ARBA" id="ARBA00022692"/>
    </source>
</evidence>
<dbReference type="GO" id="GO:0006886">
    <property type="term" value="P:intracellular protein transport"/>
    <property type="evidence" value="ECO:0007669"/>
    <property type="project" value="UniProtKB-UniRule"/>
</dbReference>
<dbReference type="GO" id="GO:0015450">
    <property type="term" value="F:protein-transporting ATPase activity"/>
    <property type="evidence" value="ECO:0007669"/>
    <property type="project" value="InterPro"/>
</dbReference>
<comment type="similarity">
    <text evidence="13 14">Belongs to the TRAFAC class TrmE-Era-EngA-EngB-Septin-like GTPase superfamily. AIG1/Toc34/Toc159-like paraseptin GTPase family. TOC34 subfamily.</text>
</comment>
<dbReference type="InterPro" id="IPR005688">
    <property type="entry name" value="Toc34"/>
</dbReference>
<evidence type="ECO:0000256" key="15">
    <source>
        <dbReference type="PIRSR" id="PIRSR038134-1"/>
    </source>
</evidence>
<name>A0AAN8UZH8_9MAGN</name>
<keyword evidence="6 14" id="KW-0378">Hydrolase</keyword>
<dbReference type="NCBIfam" id="TIGR00991">
    <property type="entry name" value="3a0901s02IAP34"/>
    <property type="match status" value="1"/>
</dbReference>
<dbReference type="SUPFAM" id="SSF52540">
    <property type="entry name" value="P-loop containing nucleoside triphosphate hydrolases"/>
    <property type="match status" value="1"/>
</dbReference>
<keyword evidence="2 14" id="KW-0150">Chloroplast</keyword>
<dbReference type="EC" id="3.6.5.-" evidence="14"/>
<dbReference type="AlphaFoldDB" id="A0AAN8UZH8"/>
<evidence type="ECO:0000256" key="6">
    <source>
        <dbReference type="ARBA" id="ARBA00022801"/>
    </source>
</evidence>
<keyword evidence="16" id="KW-0460">Magnesium</keyword>
<dbReference type="GO" id="GO:0009707">
    <property type="term" value="C:chloroplast outer membrane"/>
    <property type="evidence" value="ECO:0007669"/>
    <property type="project" value="UniProtKB-SubCell"/>
</dbReference>
<comment type="subcellular location">
    <subcellularLocation>
        <location evidence="12 14">Plastid</location>
        <location evidence="12 14">Chloroplast outer membrane</location>
    </subcellularLocation>
</comment>
<sequence length="320" mass="35431">MGFMSQTHVSMASQLIREWTGIQQFPSATQTKLLELLGKLKQDNVSTLTILVMGKGGVGKSSTVNSLIGERVVAVSAFQSEGSRPVMVSRSRAGFTLNIIDTPGLVEGGYVNDQAVEIIKRFLLNKTIDVLLYVDRLDAYRVDNLDRQVVRAITDSFGKGIWQRGVVVLTHAQLSPPDGLSYDEFFSRRSEALVKVVRLGARMKKQDSQGSLPVVLVENSGRCNKNESDEKILPNGTAWIPNLVKTIREVVSNGSKGILVDKKLIEGPNPNDRGKILIPFILAFQYFFVVKRIQRAIKNDIAKESKPMWELTSNSILSVN</sequence>
<dbReference type="GO" id="GO:0042802">
    <property type="term" value="F:identical protein binding"/>
    <property type="evidence" value="ECO:0007669"/>
    <property type="project" value="UniProtKB-ARBA"/>
</dbReference>
<comment type="caution">
    <text evidence="18">The sequence shown here is derived from an EMBL/GenBank/DDBJ whole genome shotgun (WGS) entry which is preliminary data.</text>
</comment>
<comment type="subunit">
    <text evidence="14">Homodimer.</text>
</comment>
<keyword evidence="4 14" id="KW-0812">Transmembrane</keyword>
<dbReference type="Gene3D" id="3.40.50.300">
    <property type="entry name" value="P-loop containing nucleotide triphosphate hydrolases"/>
    <property type="match status" value="1"/>
</dbReference>
<accession>A0AAN8UZH8</accession>
<dbReference type="FunFam" id="3.40.50.300:FF:001070">
    <property type="entry name" value="Translocase of chloroplast"/>
    <property type="match status" value="1"/>
</dbReference>
<dbReference type="GO" id="GO:0016787">
    <property type="term" value="F:hydrolase activity"/>
    <property type="evidence" value="ECO:0007669"/>
    <property type="project" value="UniProtKB-KW"/>
</dbReference>
<evidence type="ECO:0000256" key="12">
    <source>
        <dbReference type="ARBA" id="ARBA00024013"/>
    </source>
</evidence>
<evidence type="ECO:0000313" key="19">
    <source>
        <dbReference type="Proteomes" id="UP001370490"/>
    </source>
</evidence>
<keyword evidence="3 14" id="KW-0934">Plastid</keyword>
<keyword evidence="5 14" id="KW-0547">Nucleotide-binding</keyword>
<evidence type="ECO:0000256" key="3">
    <source>
        <dbReference type="ARBA" id="ARBA00022640"/>
    </source>
</evidence>
<feature type="binding site" evidence="16">
    <location>
        <position position="79"/>
    </location>
    <ligand>
        <name>Mg(2+)</name>
        <dbReference type="ChEBI" id="CHEBI:18420"/>
    </ligand>
</feature>
<keyword evidence="9" id="KW-1133">Transmembrane helix</keyword>
<dbReference type="CDD" id="cd01853">
    <property type="entry name" value="Toc34_like"/>
    <property type="match status" value="1"/>
</dbReference>
<evidence type="ECO:0000256" key="13">
    <source>
        <dbReference type="ARBA" id="ARBA00060807"/>
    </source>
</evidence>
<feature type="binding site" evidence="15">
    <location>
        <begin position="76"/>
        <end position="81"/>
    </location>
    <ligand>
        <name>GTP</name>
        <dbReference type="ChEBI" id="CHEBI:37565"/>
    </ligand>
</feature>
<protein>
    <recommendedName>
        <fullName evidence="14">Translocase of chloroplast</fullName>
        <ecNumber evidence="14">3.6.5.-</ecNumber>
    </recommendedName>
</protein>
<feature type="binding site" evidence="16">
    <location>
        <position position="61"/>
    </location>
    <ligand>
        <name>Mg(2+)</name>
        <dbReference type="ChEBI" id="CHEBI:18420"/>
    </ligand>
</feature>
<keyword evidence="7 14" id="KW-1002">Plastid outer membrane</keyword>
<dbReference type="InterPro" id="IPR027417">
    <property type="entry name" value="P-loop_NTPase"/>
</dbReference>
<keyword evidence="1 14" id="KW-0813">Transport</keyword>
<evidence type="ECO:0000256" key="16">
    <source>
        <dbReference type="PIRSR" id="PIRSR038134-2"/>
    </source>
</evidence>
<evidence type="ECO:0000256" key="8">
    <source>
        <dbReference type="ARBA" id="ARBA00022927"/>
    </source>
</evidence>